<dbReference type="InterPro" id="IPR025110">
    <property type="entry name" value="AMP-bd_C"/>
</dbReference>
<evidence type="ECO:0000259" key="6">
    <source>
        <dbReference type="Pfam" id="PF13193"/>
    </source>
</evidence>
<comment type="caution">
    <text evidence="7">The sequence shown here is derived from an EMBL/GenBank/DDBJ whole genome shotgun (WGS) entry which is preliminary data.</text>
</comment>
<keyword evidence="1" id="KW-0474">Menaquinone biosynthesis</keyword>
<dbReference type="Proteomes" id="UP000886335">
    <property type="component" value="Unassembled WGS sequence"/>
</dbReference>
<dbReference type="EMBL" id="DSBW01000050">
    <property type="protein sequence ID" value="HED30484.1"/>
    <property type="molecule type" value="Genomic_DNA"/>
</dbReference>
<keyword evidence="3" id="KW-0547">Nucleotide-binding</keyword>
<dbReference type="InterPro" id="IPR042099">
    <property type="entry name" value="ANL_N_sf"/>
</dbReference>
<name>A0A831SRJ3_PROAE</name>
<evidence type="ECO:0000259" key="5">
    <source>
        <dbReference type="Pfam" id="PF00501"/>
    </source>
</evidence>
<feature type="domain" description="AMP-binding enzyme C-terminal" evidence="6">
    <location>
        <begin position="383"/>
        <end position="441"/>
    </location>
</feature>
<evidence type="ECO:0000256" key="3">
    <source>
        <dbReference type="ARBA" id="ARBA00022741"/>
    </source>
</evidence>
<dbReference type="AlphaFoldDB" id="A0A831SRJ3"/>
<evidence type="ECO:0000256" key="2">
    <source>
        <dbReference type="ARBA" id="ARBA00022598"/>
    </source>
</evidence>
<dbReference type="InterPro" id="IPR045851">
    <property type="entry name" value="AMP-bd_C_sf"/>
</dbReference>
<keyword evidence="4" id="KW-0067">ATP-binding</keyword>
<dbReference type="NCBIfam" id="TIGR01923">
    <property type="entry name" value="menE"/>
    <property type="match status" value="1"/>
</dbReference>
<reference evidence="7" key="1">
    <citation type="journal article" date="2020" name="mSystems">
        <title>Genome- and Community-Level Interaction Insights into Carbon Utilization and Element Cycling Functions of Hydrothermarchaeota in Hydrothermal Sediment.</title>
        <authorList>
            <person name="Zhou Z."/>
            <person name="Liu Y."/>
            <person name="Xu W."/>
            <person name="Pan J."/>
            <person name="Luo Z.H."/>
            <person name="Li M."/>
        </authorList>
    </citation>
    <scope>NUCLEOTIDE SEQUENCE [LARGE SCALE GENOMIC DNA]</scope>
    <source>
        <strain evidence="7">SpSt-1181</strain>
    </source>
</reference>
<organism evidence="7">
    <name type="scientific">Prosthecochloris aestuarii</name>
    <dbReference type="NCBI Taxonomy" id="1102"/>
    <lineage>
        <taxon>Bacteria</taxon>
        <taxon>Pseudomonadati</taxon>
        <taxon>Chlorobiota</taxon>
        <taxon>Chlorobiia</taxon>
        <taxon>Chlorobiales</taxon>
        <taxon>Chlorobiaceae</taxon>
        <taxon>Prosthecochloris</taxon>
    </lineage>
</organism>
<dbReference type="GO" id="GO:0009234">
    <property type="term" value="P:menaquinone biosynthetic process"/>
    <property type="evidence" value="ECO:0007669"/>
    <property type="project" value="UniProtKB-KW"/>
</dbReference>
<evidence type="ECO:0000256" key="1">
    <source>
        <dbReference type="ARBA" id="ARBA00022428"/>
    </source>
</evidence>
<dbReference type="EC" id="6.2.1.26" evidence="7"/>
<proteinExistence type="predicted"/>
<dbReference type="GO" id="GO:0005524">
    <property type="term" value="F:ATP binding"/>
    <property type="evidence" value="ECO:0007669"/>
    <property type="project" value="UniProtKB-KW"/>
</dbReference>
<dbReference type="PANTHER" id="PTHR43201:SF32">
    <property type="entry name" value="2-SUCCINYLBENZOATE--COA LIGASE, CHLOROPLASTIC_PEROXISOMAL"/>
    <property type="match status" value="1"/>
</dbReference>
<dbReference type="CDD" id="cd17630">
    <property type="entry name" value="OSB_MenE-like"/>
    <property type="match status" value="1"/>
</dbReference>
<dbReference type="GO" id="GO:0006631">
    <property type="term" value="P:fatty acid metabolic process"/>
    <property type="evidence" value="ECO:0007669"/>
    <property type="project" value="TreeGrafter"/>
</dbReference>
<evidence type="ECO:0000256" key="4">
    <source>
        <dbReference type="ARBA" id="ARBA00022840"/>
    </source>
</evidence>
<sequence>MDLIATASHTFTTSPALVSKDGSISFAALDRETAEICQRLAQHGIGKGARVALVMENSIPMLMLLLSLMRMGAVAAPLNYRFPASKVQGLLDRLEPALLIGPDILTSGLEAAEVLRPEILLETADGPWHISEPLRFDNSPATPVSIIHTSSSSGQPKAAVHSLANHYYNALGSNENIAFGPGDCWLLSLPLFHIGGYAIIVRALTGGGALAVPDRLMGLDEALGIYPVTHLSLVPTQLYRLLSNPENREKLSEMKAVLLGGSAVEPSLLEEARRCRVPVYLSYGSTEMGSQITTTSSPATSMTAGKPLAWREVAIGTDNEILVKGPCLFLGYLSQEGTERKTDAEGWFHTGDTGAISPSGELRVTGRKDNMFISGGENIHPEEIERALLSVNGIVRAMVVATPDSEYGMRPVAWIETREEAPGDQEILETIRESLGRLKTPIMLNRTTAWKLLSGTEKIDRQWYREKGSRQK</sequence>
<gene>
    <name evidence="7" type="primary">menE</name>
    <name evidence="7" type="ORF">ENN50_02085</name>
</gene>
<protein>
    <submittedName>
        <fullName evidence="7">O-succinylbenzoate--CoA ligase</fullName>
        <ecNumber evidence="7">6.2.1.26</ecNumber>
    </submittedName>
</protein>
<evidence type="ECO:0000313" key="7">
    <source>
        <dbReference type="EMBL" id="HED30484.1"/>
    </source>
</evidence>
<dbReference type="InterPro" id="IPR010192">
    <property type="entry name" value="MenE"/>
</dbReference>
<dbReference type="InterPro" id="IPR000873">
    <property type="entry name" value="AMP-dep_synth/lig_dom"/>
</dbReference>
<dbReference type="PANTHER" id="PTHR43201">
    <property type="entry name" value="ACYL-COA SYNTHETASE"/>
    <property type="match status" value="1"/>
</dbReference>
<dbReference type="Gene3D" id="3.40.50.12780">
    <property type="entry name" value="N-terminal domain of ligase-like"/>
    <property type="match status" value="1"/>
</dbReference>
<dbReference type="Pfam" id="PF00501">
    <property type="entry name" value="AMP-binding"/>
    <property type="match status" value="1"/>
</dbReference>
<dbReference type="Gene3D" id="3.30.300.30">
    <property type="match status" value="1"/>
</dbReference>
<accession>A0A831SRJ3</accession>
<dbReference type="GO" id="GO:0008756">
    <property type="term" value="F:o-succinylbenzoate-CoA ligase activity"/>
    <property type="evidence" value="ECO:0007669"/>
    <property type="project" value="UniProtKB-EC"/>
</dbReference>
<dbReference type="SUPFAM" id="SSF56801">
    <property type="entry name" value="Acetyl-CoA synthetase-like"/>
    <property type="match status" value="1"/>
</dbReference>
<feature type="domain" description="AMP-dependent synthetase/ligase" evidence="5">
    <location>
        <begin position="11"/>
        <end position="333"/>
    </location>
</feature>
<dbReference type="GO" id="GO:0031956">
    <property type="term" value="F:medium-chain fatty acid-CoA ligase activity"/>
    <property type="evidence" value="ECO:0007669"/>
    <property type="project" value="TreeGrafter"/>
</dbReference>
<keyword evidence="2 7" id="KW-0436">Ligase</keyword>
<dbReference type="Pfam" id="PF13193">
    <property type="entry name" value="AMP-binding_C"/>
    <property type="match status" value="1"/>
</dbReference>